<dbReference type="PANTHER" id="PTHR46471">
    <property type="entry name" value="CHITIN DEACETYLASE"/>
    <property type="match status" value="1"/>
</dbReference>
<name>A0ABY0HDG8_9PEZI</name>
<proteinExistence type="predicted"/>
<feature type="transmembrane region" description="Helical" evidence="7">
    <location>
        <begin position="23"/>
        <end position="41"/>
    </location>
</feature>
<keyword evidence="3" id="KW-0732">Signal</keyword>
<organism evidence="9 10">
    <name type="scientific">Monosporascus cannonballus</name>
    <dbReference type="NCBI Taxonomy" id="155416"/>
    <lineage>
        <taxon>Eukaryota</taxon>
        <taxon>Fungi</taxon>
        <taxon>Dikarya</taxon>
        <taxon>Ascomycota</taxon>
        <taxon>Pezizomycotina</taxon>
        <taxon>Sordariomycetes</taxon>
        <taxon>Xylariomycetidae</taxon>
        <taxon>Xylariales</taxon>
        <taxon>Xylariales incertae sedis</taxon>
        <taxon>Monosporascus</taxon>
    </lineage>
</organism>
<dbReference type="PANTHER" id="PTHR46471:SF2">
    <property type="entry name" value="CHITIN DEACETYLASE-RELATED"/>
    <property type="match status" value="1"/>
</dbReference>
<comment type="cofactor">
    <cofactor evidence="1">
        <name>Co(2+)</name>
        <dbReference type="ChEBI" id="CHEBI:48828"/>
    </cofactor>
</comment>
<dbReference type="Proteomes" id="UP000294003">
    <property type="component" value="Unassembled WGS sequence"/>
</dbReference>
<gene>
    <name evidence="9" type="ORF">DL762_002651</name>
</gene>
<protein>
    <recommendedName>
        <fullName evidence="8">NodB homology domain-containing protein</fullName>
    </recommendedName>
</protein>
<dbReference type="EMBL" id="QJNS01000055">
    <property type="protein sequence ID" value="RYO90516.1"/>
    <property type="molecule type" value="Genomic_DNA"/>
</dbReference>
<keyword evidence="2" id="KW-0479">Metal-binding</keyword>
<keyword evidence="6" id="KW-0170">Cobalt</keyword>
<accession>A0ABY0HDG8</accession>
<comment type="caution">
    <text evidence="9">The sequence shown here is derived from an EMBL/GenBank/DDBJ whole genome shotgun (WGS) entry which is preliminary data.</text>
</comment>
<feature type="domain" description="NodB homology" evidence="8">
    <location>
        <begin position="107"/>
        <end position="302"/>
    </location>
</feature>
<keyword evidence="7" id="KW-0812">Transmembrane</keyword>
<evidence type="ECO:0000313" key="9">
    <source>
        <dbReference type="EMBL" id="RYO90516.1"/>
    </source>
</evidence>
<dbReference type="PROSITE" id="PS51677">
    <property type="entry name" value="NODB"/>
    <property type="match status" value="1"/>
</dbReference>
<dbReference type="SUPFAM" id="SSF88713">
    <property type="entry name" value="Glycoside hydrolase/deacetylase"/>
    <property type="match status" value="1"/>
</dbReference>
<keyword evidence="4" id="KW-0378">Hydrolase</keyword>
<reference evidence="9 10" key="1">
    <citation type="submission" date="2018-06" db="EMBL/GenBank/DDBJ databases">
        <title>Complete Genomes of Monosporascus.</title>
        <authorList>
            <person name="Robinson A.J."/>
            <person name="Natvig D.O."/>
        </authorList>
    </citation>
    <scope>NUCLEOTIDE SEQUENCE [LARGE SCALE GENOMIC DNA]</scope>
    <source>
        <strain evidence="9 10">CBS 609.92</strain>
    </source>
</reference>
<keyword evidence="5" id="KW-0119">Carbohydrate metabolism</keyword>
<evidence type="ECO:0000256" key="7">
    <source>
        <dbReference type="SAM" id="Phobius"/>
    </source>
</evidence>
<sequence length="327" mass="35928">MLDNLVNGTSAHTHESQSGHQELQSHIFFIVYFVSISLVLAESVVGMQVMQAILILAALLAGHASQAIPSPAICKQGLVRRNTSQVARPALGNVPYGVDIRSCTVTGKVALTFDDGPWQYTEGLLDVLKANDVKATFFVVGLNWDRDPNRGPIDDPATGYPATLRRMHDAGHQIGSHTWSHANLDTLTTEGRRDEILRNEDAFARVLGFFPTYLRPPFTACGAQCVADIGQLGYHVANYDVDTKDFNGDYEYARAVFRDNVSLRSPQDSSHIVLAHDVWEGTVHGLAQFMIDEARTAGYQLITLGECLGDPAANWYRDARTGEAWRG</sequence>
<evidence type="ECO:0000256" key="5">
    <source>
        <dbReference type="ARBA" id="ARBA00023277"/>
    </source>
</evidence>
<dbReference type="Pfam" id="PF01522">
    <property type="entry name" value="Polysacc_deac_1"/>
    <property type="match status" value="1"/>
</dbReference>
<keyword evidence="10" id="KW-1185">Reference proteome</keyword>
<evidence type="ECO:0000256" key="4">
    <source>
        <dbReference type="ARBA" id="ARBA00022801"/>
    </source>
</evidence>
<evidence type="ECO:0000256" key="1">
    <source>
        <dbReference type="ARBA" id="ARBA00001941"/>
    </source>
</evidence>
<dbReference type="InterPro" id="IPR011330">
    <property type="entry name" value="Glyco_hydro/deAcase_b/a-brl"/>
</dbReference>
<keyword evidence="7" id="KW-0472">Membrane</keyword>
<dbReference type="Gene3D" id="3.20.20.370">
    <property type="entry name" value="Glycoside hydrolase/deacetylase"/>
    <property type="match status" value="1"/>
</dbReference>
<evidence type="ECO:0000313" key="10">
    <source>
        <dbReference type="Proteomes" id="UP000294003"/>
    </source>
</evidence>
<dbReference type="InterPro" id="IPR002509">
    <property type="entry name" value="NODB_dom"/>
</dbReference>
<keyword evidence="7" id="KW-1133">Transmembrane helix</keyword>
<dbReference type="CDD" id="cd10951">
    <property type="entry name" value="CE4_ClCDA_like"/>
    <property type="match status" value="1"/>
</dbReference>
<evidence type="ECO:0000256" key="6">
    <source>
        <dbReference type="ARBA" id="ARBA00023285"/>
    </source>
</evidence>
<evidence type="ECO:0000256" key="2">
    <source>
        <dbReference type="ARBA" id="ARBA00022723"/>
    </source>
</evidence>
<evidence type="ECO:0000259" key="8">
    <source>
        <dbReference type="PROSITE" id="PS51677"/>
    </source>
</evidence>
<evidence type="ECO:0000256" key="3">
    <source>
        <dbReference type="ARBA" id="ARBA00022729"/>
    </source>
</evidence>